<keyword evidence="1" id="KW-0648">Protein biosynthesis</keyword>
<name>A0ACB9TLN8_HOLOL</name>
<keyword evidence="2" id="KW-1185">Reference proteome</keyword>
<dbReference type="EMBL" id="CM043016">
    <property type="protein sequence ID" value="KAI4467688.1"/>
    <property type="molecule type" value="Genomic_DNA"/>
</dbReference>
<dbReference type="Proteomes" id="UP001056778">
    <property type="component" value="Chromosome 2"/>
</dbReference>
<sequence>MASRRVRIKGIANIPQRRKPTSTTNESKSEEQNDDDNKSEEIADIPNLNHLSSPHDTIPLVDQVKSDINLSQDVSETSNNHTQIEDKSDTNVSVNVQLHDPSHVLEEKNVEVIENKEEQTADNRITNILITEKMNQIKSVPTVRRKFLKPPICVTALNRKLKDVTSEVQIEPNKENVLENINVNLNEIEISTNNRSSTILIQKSEPQSAVLNLGVYILINIFGEMVSLAYCPSTCLRFPFNHDTNTKSLKESAKSGSDTEYQQPPASPTKILNRRIKAIPKLHQRRTSFSIGSASESEDDTRRSHSRIRNDSVCSVNSGVVENHAITETKSPGRKEYTIVQRKCRRTEQTRKFAEARREFNMKFVNGKPDKQKLTMIDLIFYNPATNPMSCNKRKRKSTSSSDVSDTRSKPEEEKVDDPQPASESDNELPAPQIKVGPNGEIIVDEKSLIIENTETKKGRQALQMSEVVDGDDDMSYGIYKRIKRTKEWTKEETLRFYRALNTIGTDFTMMCELFPNRTRRELKMKFKKEERLNQSLINKAVMQPCEFDMTELRKDLELEERKAEEKKKRAEEAKAARAAALEQRKNVKWVGKIKGIDVNPEHFPPTATKKPPAPPPAKKQKRTAYDTIKKGINSVFSDSDVDDDLLEDNSHTNDDDENTGQENLSNILKPTRYGRIPKPRLAGSTKSDKQEENKKDDGEHKSDNKQTEFEPGSIMIVKSKTSNDELVYKVYIVTDNKTKQQIDLSPNVLKNLDEMSGNRIDSEEKNDGIQAHNILTISAQEFSELDHLNLVGNSNTETESINSKDNALKDPNINIVGDRIVIPFDECLTPTSGNQNITVSHEDNKMIVVTESNIQCVLTT</sequence>
<evidence type="ECO:0000313" key="2">
    <source>
        <dbReference type="Proteomes" id="UP001056778"/>
    </source>
</evidence>
<protein>
    <submittedName>
        <fullName evidence="1">Rna polymerase iii transcription initiation factor b</fullName>
    </submittedName>
</protein>
<evidence type="ECO:0000313" key="1">
    <source>
        <dbReference type="EMBL" id="KAI4467688.1"/>
    </source>
</evidence>
<keyword evidence="1" id="KW-0396">Initiation factor</keyword>
<accession>A0ACB9TLN8</accession>
<reference evidence="1" key="1">
    <citation type="submission" date="2022-04" db="EMBL/GenBank/DDBJ databases">
        <title>Chromosome-scale genome assembly of Holotrichia oblita Faldermann.</title>
        <authorList>
            <person name="Rongchong L."/>
        </authorList>
    </citation>
    <scope>NUCLEOTIDE SEQUENCE</scope>
    <source>
        <strain evidence="1">81SQS9</strain>
    </source>
</reference>
<gene>
    <name evidence="1" type="ORF">MML48_2g00000964</name>
</gene>
<proteinExistence type="predicted"/>
<comment type="caution">
    <text evidence="1">The sequence shown here is derived from an EMBL/GenBank/DDBJ whole genome shotgun (WGS) entry which is preliminary data.</text>
</comment>
<organism evidence="1 2">
    <name type="scientific">Holotrichia oblita</name>
    <name type="common">Chafer beetle</name>
    <dbReference type="NCBI Taxonomy" id="644536"/>
    <lineage>
        <taxon>Eukaryota</taxon>
        <taxon>Metazoa</taxon>
        <taxon>Ecdysozoa</taxon>
        <taxon>Arthropoda</taxon>
        <taxon>Hexapoda</taxon>
        <taxon>Insecta</taxon>
        <taxon>Pterygota</taxon>
        <taxon>Neoptera</taxon>
        <taxon>Endopterygota</taxon>
        <taxon>Coleoptera</taxon>
        <taxon>Polyphaga</taxon>
        <taxon>Scarabaeiformia</taxon>
        <taxon>Scarabaeidae</taxon>
        <taxon>Melolonthinae</taxon>
        <taxon>Holotrichia</taxon>
    </lineage>
</organism>